<protein>
    <submittedName>
        <fullName evidence="3">Uncharacterized protein</fullName>
    </submittedName>
</protein>
<evidence type="ECO:0000313" key="1">
    <source>
        <dbReference type="EMBL" id="CAB4178049.1"/>
    </source>
</evidence>
<reference evidence="3" key="1">
    <citation type="submission" date="2020-05" db="EMBL/GenBank/DDBJ databases">
        <authorList>
            <person name="Chiriac C."/>
            <person name="Salcher M."/>
            <person name="Ghai R."/>
            <person name="Kavagutti S V."/>
        </authorList>
    </citation>
    <scope>NUCLEOTIDE SEQUENCE</scope>
</reference>
<dbReference type="EMBL" id="LR797410">
    <property type="protein sequence ID" value="CAB4214278.1"/>
    <property type="molecule type" value="Genomic_DNA"/>
</dbReference>
<sequence length="61" mass="6985">MPKFNADDRVIHQDRLATIVDVNLYLGKRKVIWYSVKYDGTTVPYFVPQKDSSLRKAKAGA</sequence>
<proteinExistence type="predicted"/>
<evidence type="ECO:0000313" key="2">
    <source>
        <dbReference type="EMBL" id="CAB4202891.1"/>
    </source>
</evidence>
<evidence type="ECO:0000313" key="4">
    <source>
        <dbReference type="EMBL" id="CAB5228773.1"/>
    </source>
</evidence>
<accession>A0A6J5SIQ9</accession>
<name>A0A6J5SIQ9_9CAUD</name>
<organism evidence="3">
    <name type="scientific">uncultured Caudovirales phage</name>
    <dbReference type="NCBI Taxonomy" id="2100421"/>
    <lineage>
        <taxon>Viruses</taxon>
        <taxon>Duplodnaviria</taxon>
        <taxon>Heunggongvirae</taxon>
        <taxon>Uroviricota</taxon>
        <taxon>Caudoviricetes</taxon>
        <taxon>Peduoviridae</taxon>
        <taxon>Maltschvirus</taxon>
        <taxon>Maltschvirus maltsch</taxon>
    </lineage>
</organism>
<dbReference type="EMBL" id="LR798392">
    <property type="protein sequence ID" value="CAB5228773.1"/>
    <property type="molecule type" value="Genomic_DNA"/>
</dbReference>
<dbReference type="EMBL" id="LR796960">
    <property type="protein sequence ID" value="CAB4178049.1"/>
    <property type="molecule type" value="Genomic_DNA"/>
</dbReference>
<dbReference type="EMBL" id="LR797313">
    <property type="protein sequence ID" value="CAB4202891.1"/>
    <property type="molecule type" value="Genomic_DNA"/>
</dbReference>
<gene>
    <name evidence="1" type="ORF">UFOVP1013_27</name>
    <name evidence="2" type="ORF">UFOVP1364_44</name>
    <name evidence="3" type="ORF">UFOVP1462_27</name>
    <name evidence="4" type="ORF">UFOVP1550_36</name>
</gene>
<evidence type="ECO:0000313" key="3">
    <source>
        <dbReference type="EMBL" id="CAB4214278.1"/>
    </source>
</evidence>